<name>A0A3M7SQS1_BRAPC</name>
<evidence type="ECO:0000313" key="2">
    <source>
        <dbReference type="Proteomes" id="UP000276133"/>
    </source>
</evidence>
<sequence>MKVLENFNQAEFSVGSKHGFLLDPALNNRETKKIEKGMMNGEATHQMRKRDICAEMRRGTKRI</sequence>
<organism evidence="1 2">
    <name type="scientific">Brachionus plicatilis</name>
    <name type="common">Marine rotifer</name>
    <name type="synonym">Brachionus muelleri</name>
    <dbReference type="NCBI Taxonomy" id="10195"/>
    <lineage>
        <taxon>Eukaryota</taxon>
        <taxon>Metazoa</taxon>
        <taxon>Spiralia</taxon>
        <taxon>Gnathifera</taxon>
        <taxon>Rotifera</taxon>
        <taxon>Eurotatoria</taxon>
        <taxon>Monogononta</taxon>
        <taxon>Pseudotrocha</taxon>
        <taxon>Ploima</taxon>
        <taxon>Brachionidae</taxon>
        <taxon>Brachionus</taxon>
    </lineage>
</organism>
<dbReference type="Proteomes" id="UP000276133">
    <property type="component" value="Unassembled WGS sequence"/>
</dbReference>
<keyword evidence="2" id="KW-1185">Reference proteome</keyword>
<accession>A0A3M7SQS1</accession>
<protein>
    <submittedName>
        <fullName evidence="1">Uncharacterized protein</fullName>
    </submittedName>
</protein>
<evidence type="ECO:0000313" key="1">
    <source>
        <dbReference type="EMBL" id="RNA38079.1"/>
    </source>
</evidence>
<gene>
    <name evidence="1" type="ORF">BpHYR1_051037</name>
</gene>
<dbReference type="EMBL" id="REGN01000928">
    <property type="protein sequence ID" value="RNA38079.1"/>
    <property type="molecule type" value="Genomic_DNA"/>
</dbReference>
<comment type="caution">
    <text evidence="1">The sequence shown here is derived from an EMBL/GenBank/DDBJ whole genome shotgun (WGS) entry which is preliminary data.</text>
</comment>
<proteinExistence type="predicted"/>
<dbReference type="AlphaFoldDB" id="A0A3M7SQS1"/>
<reference evidence="1 2" key="1">
    <citation type="journal article" date="2018" name="Sci. Rep.">
        <title>Genomic signatures of local adaptation to the degree of environmental predictability in rotifers.</title>
        <authorList>
            <person name="Franch-Gras L."/>
            <person name="Hahn C."/>
            <person name="Garcia-Roger E.M."/>
            <person name="Carmona M.J."/>
            <person name="Serra M."/>
            <person name="Gomez A."/>
        </authorList>
    </citation>
    <scope>NUCLEOTIDE SEQUENCE [LARGE SCALE GENOMIC DNA]</scope>
    <source>
        <strain evidence="1">HYR1</strain>
    </source>
</reference>